<feature type="signal peptide" evidence="1">
    <location>
        <begin position="1"/>
        <end position="22"/>
    </location>
</feature>
<gene>
    <name evidence="3" type="ORF">NQZ67_03400</name>
</gene>
<reference evidence="3" key="1">
    <citation type="submission" date="2022-08" db="EMBL/GenBank/DDBJ databases">
        <title>The genomic sequence of strain Paenibacillus sp. SCIV0701.</title>
        <authorList>
            <person name="Zhao H."/>
        </authorList>
    </citation>
    <scope>NUCLEOTIDE SEQUENCE</scope>
    <source>
        <strain evidence="3">SCIV0701</strain>
    </source>
</reference>
<proteinExistence type="predicted"/>
<dbReference type="SUPFAM" id="SSF51445">
    <property type="entry name" value="(Trans)glycosidases"/>
    <property type="match status" value="1"/>
</dbReference>
<dbReference type="InterPro" id="IPR017853">
    <property type="entry name" value="GH"/>
</dbReference>
<dbReference type="PANTHER" id="PTHR46066">
    <property type="entry name" value="CHITINASE DOMAIN-CONTAINING PROTEIN 1 FAMILY MEMBER"/>
    <property type="match status" value="1"/>
</dbReference>
<comment type="caution">
    <text evidence="3">The sequence shown here is derived from an EMBL/GenBank/DDBJ whole genome shotgun (WGS) entry which is preliminary data.</text>
</comment>
<dbReference type="GO" id="GO:0005975">
    <property type="term" value="P:carbohydrate metabolic process"/>
    <property type="evidence" value="ECO:0007669"/>
    <property type="project" value="InterPro"/>
</dbReference>
<dbReference type="Gene3D" id="3.10.50.10">
    <property type="match status" value="1"/>
</dbReference>
<dbReference type="AlphaFoldDB" id="A0A9X2MMN4"/>
<dbReference type="EMBL" id="JANIPJ010000002">
    <property type="protein sequence ID" value="MCR2802919.1"/>
    <property type="molecule type" value="Genomic_DNA"/>
</dbReference>
<dbReference type="InterPro" id="IPR029070">
    <property type="entry name" value="Chitinase_insertion_sf"/>
</dbReference>
<feature type="chain" id="PRO_5040867690" evidence="1">
    <location>
        <begin position="23"/>
        <end position="642"/>
    </location>
</feature>
<sequence length="642" mass="71423">MIKKLTLLAAVAMLLTSIAAPAREADAAALGSGMTKFRVYQNDMPLKEFAKEGDAIRYAGGYAYSHVETISDRKWLWDNFPRYKVYANGTSIAKWEFRTFDQAAAVAKTMKDAYVRDLQNVGWSFDTFSKFRLYQGDATLPNWGFRTLEDAKKEAKKWANAHIIDLSTNAWIWDNLTAAQVAAQKAADPVYQLELDGEPVPDSAVYSFLKDAVAASLQLPNSQVVHTGKDKIVYSNVPAYEVRQNGKLIKTYIGLEPAVKYAKTLANAEVLLEGKQLWSSYPYLEVYQGDKKIKTFHKLSSALAYAKYYANISIRTLDGRKLWNNAKTLQLLGWNGSSGSQTIMNHVANTQGLSIDSPTWFELTDADGTMKDTSDIAVVNALKEQDILVTPLVHNGFDRSLTTEFLTNKAAQTKFIGALVAKASALGVHGINLDFEEVAASDRAAFTAFVKQLTTAAHAKKLKVSIDLLRGDAAWNHLTAYDHAAIGAIVDTVIVMAYDEHWRGSKEPGSVAGLHWVEEGVKQYLDYGIPRSKLMLGIPFYVREWRIDAAGKLVDNRAILMKELPELIAEQNAVGVFDAESGQTKYTYVKDGYTHVFWAETHDTVLKRIAIAKKYDLAGVAFWRLGYEDADLWTKILRAKSS</sequence>
<dbReference type="InterPro" id="IPR001223">
    <property type="entry name" value="Glyco_hydro18_cat"/>
</dbReference>
<evidence type="ECO:0000313" key="3">
    <source>
        <dbReference type="EMBL" id="MCR2802919.1"/>
    </source>
</evidence>
<dbReference type="GO" id="GO:0008061">
    <property type="term" value="F:chitin binding"/>
    <property type="evidence" value="ECO:0007669"/>
    <property type="project" value="InterPro"/>
</dbReference>
<dbReference type="InterPro" id="IPR011583">
    <property type="entry name" value="Chitinase_II/V-like_cat"/>
</dbReference>
<feature type="domain" description="GH18" evidence="2">
    <location>
        <begin position="329"/>
        <end position="642"/>
    </location>
</feature>
<evidence type="ECO:0000259" key="2">
    <source>
        <dbReference type="PROSITE" id="PS51910"/>
    </source>
</evidence>
<evidence type="ECO:0000313" key="4">
    <source>
        <dbReference type="Proteomes" id="UP001141950"/>
    </source>
</evidence>
<dbReference type="PROSITE" id="PS51910">
    <property type="entry name" value="GH18_2"/>
    <property type="match status" value="1"/>
</dbReference>
<protein>
    <submittedName>
        <fullName evidence="3">Glycosyl hydrolase family 18 protein</fullName>
    </submittedName>
</protein>
<dbReference type="GO" id="GO:0016787">
    <property type="term" value="F:hydrolase activity"/>
    <property type="evidence" value="ECO:0007669"/>
    <property type="project" value="UniProtKB-KW"/>
</dbReference>
<organism evidence="3 4">
    <name type="scientific">Paenibacillus soyae</name>
    <dbReference type="NCBI Taxonomy" id="2969249"/>
    <lineage>
        <taxon>Bacteria</taxon>
        <taxon>Bacillati</taxon>
        <taxon>Bacillota</taxon>
        <taxon>Bacilli</taxon>
        <taxon>Bacillales</taxon>
        <taxon>Paenibacillaceae</taxon>
        <taxon>Paenibacillus</taxon>
    </lineage>
</organism>
<dbReference type="SMART" id="SM00636">
    <property type="entry name" value="Glyco_18"/>
    <property type="match status" value="1"/>
</dbReference>
<keyword evidence="4" id="KW-1185">Reference proteome</keyword>
<accession>A0A9X2MMN4</accession>
<name>A0A9X2MMN4_9BACL</name>
<evidence type="ECO:0000256" key="1">
    <source>
        <dbReference type="SAM" id="SignalP"/>
    </source>
</evidence>
<dbReference type="PANTHER" id="PTHR46066:SF2">
    <property type="entry name" value="CHITINASE DOMAIN-CONTAINING PROTEIN 1"/>
    <property type="match status" value="1"/>
</dbReference>
<dbReference type="RefSeq" id="WP_257442782.1">
    <property type="nucleotide sequence ID" value="NZ_JANIPJ010000002.1"/>
</dbReference>
<keyword evidence="3" id="KW-0378">Hydrolase</keyword>
<keyword evidence="1" id="KW-0732">Signal</keyword>
<dbReference type="Gene3D" id="3.20.20.80">
    <property type="entry name" value="Glycosidases"/>
    <property type="match status" value="1"/>
</dbReference>
<dbReference type="Proteomes" id="UP001141950">
    <property type="component" value="Unassembled WGS sequence"/>
</dbReference>
<dbReference type="Pfam" id="PF00704">
    <property type="entry name" value="Glyco_hydro_18"/>
    <property type="match status" value="1"/>
</dbReference>